<gene>
    <name evidence="2" type="ORF">FHR82_001031</name>
</gene>
<feature type="transmembrane region" description="Helical" evidence="1">
    <location>
        <begin position="69"/>
        <end position="89"/>
    </location>
</feature>
<keyword evidence="1" id="KW-0812">Transmembrane</keyword>
<comment type="caution">
    <text evidence="2">The sequence shown here is derived from an EMBL/GenBank/DDBJ whole genome shotgun (WGS) entry which is preliminary data.</text>
</comment>
<evidence type="ECO:0000313" key="2">
    <source>
        <dbReference type="EMBL" id="MBB4904821.1"/>
    </source>
</evidence>
<accession>A0A7W7Q0P2</accession>
<name>A0A7W7Q0P2_9PSEU</name>
<organism evidence="2 3">
    <name type="scientific">Actinophytocola algeriensis</name>
    <dbReference type="NCBI Taxonomy" id="1768010"/>
    <lineage>
        <taxon>Bacteria</taxon>
        <taxon>Bacillati</taxon>
        <taxon>Actinomycetota</taxon>
        <taxon>Actinomycetes</taxon>
        <taxon>Pseudonocardiales</taxon>
        <taxon>Pseudonocardiaceae</taxon>
    </lineage>
</organism>
<dbReference type="EMBL" id="JACHJQ010000001">
    <property type="protein sequence ID" value="MBB4904821.1"/>
    <property type="molecule type" value="Genomic_DNA"/>
</dbReference>
<proteinExistence type="predicted"/>
<dbReference type="AlphaFoldDB" id="A0A7W7Q0P2"/>
<keyword evidence="1" id="KW-0472">Membrane</keyword>
<reference evidence="2 3" key="1">
    <citation type="submission" date="2020-08" db="EMBL/GenBank/DDBJ databases">
        <title>Genomic Encyclopedia of Type Strains, Phase III (KMG-III): the genomes of soil and plant-associated and newly described type strains.</title>
        <authorList>
            <person name="Whitman W."/>
        </authorList>
    </citation>
    <scope>NUCLEOTIDE SEQUENCE [LARGE SCALE GENOMIC DNA]</scope>
    <source>
        <strain evidence="2 3">CECT 8960</strain>
    </source>
</reference>
<evidence type="ECO:0000313" key="3">
    <source>
        <dbReference type="Proteomes" id="UP000520767"/>
    </source>
</evidence>
<keyword evidence="1" id="KW-1133">Transmembrane helix</keyword>
<protein>
    <submittedName>
        <fullName evidence="2">Uncharacterized protein</fullName>
    </submittedName>
</protein>
<keyword evidence="3" id="KW-1185">Reference proteome</keyword>
<dbReference type="RefSeq" id="WP_184809020.1">
    <property type="nucleotide sequence ID" value="NZ_JACHJQ010000001.1"/>
</dbReference>
<sequence>MSWDDFTACAGRDGEILVEIGEDGVKEIAGLWKMLPQDVKAMLIAAARWGGVYLEAALAAVGIAAAEAIAAVAAGAGLGVIMAVIMDCYDHL</sequence>
<dbReference type="Proteomes" id="UP000520767">
    <property type="component" value="Unassembled WGS sequence"/>
</dbReference>
<evidence type="ECO:0000256" key="1">
    <source>
        <dbReference type="SAM" id="Phobius"/>
    </source>
</evidence>